<dbReference type="EMBL" id="CAJPEX010000778">
    <property type="protein sequence ID" value="CAG0917191.1"/>
    <property type="molecule type" value="Genomic_DNA"/>
</dbReference>
<evidence type="ECO:0000256" key="2">
    <source>
        <dbReference type="SAM" id="MobiDB-lite"/>
    </source>
</evidence>
<evidence type="ECO:0000259" key="3">
    <source>
        <dbReference type="Pfam" id="PF25825"/>
    </source>
</evidence>
<feature type="coiled-coil region" evidence="1">
    <location>
        <begin position="467"/>
        <end position="501"/>
    </location>
</feature>
<feature type="compositionally biased region" description="Low complexity" evidence="2">
    <location>
        <begin position="529"/>
        <end position="547"/>
    </location>
</feature>
<name>A0A7R9GDQ2_9CRUS</name>
<keyword evidence="5" id="KW-1185">Reference proteome</keyword>
<protein>
    <recommendedName>
        <fullName evidence="3">Suppressor APC domain-containing protein</fullName>
    </recommendedName>
</protein>
<reference evidence="4" key="1">
    <citation type="submission" date="2020-11" db="EMBL/GenBank/DDBJ databases">
        <authorList>
            <person name="Tran Van P."/>
        </authorList>
    </citation>
    <scope>NUCLEOTIDE SEQUENCE</scope>
</reference>
<sequence>MEKHATRPWNQKSELRSGANNTISSLHSSAAFDGLPEPFIAGLRTLFDVMDDQNTGFVRLSDIQKQWRDDGEDGVPKGVVDCLKKVTPGNGLLSFERFCAGLKICLLRNRAQQPKTATVPPVRPPSAPVLDLDRDEMPIEHSRSKKPGSKVINMATVRPNNVTTQEQQVLRSAVSMPHLNEEQNAENLSERPKQHAEPQVPKGSTAVPLGIVGPPKPPRVGSSDAKSSGKSEIRAALHCWHMGLLHSDSESVKSGSDFELSAIVESASRKEKAKENRLNANSQSLNNLSWEADVGGGGGGGTVVSYLQASLEVGNPLRRSSNRRREPRRHTLQSGIDYNMLKRLKQVEQEREMLLTGLKTLDKARDWYLGQVSIVEEKLRDVGRNGQLWEHNSEAYQERLNFQRARIGEVNQHLIALIESSEKGFPLHMNLALRLPTDTSGSSAALNSAHAQMQINNRSIFRLKDQNRQLTEEVGKKTERITALEREKAVLIRELFQARSKMRGSANYVYQMPPNRPQQPVISQSPTMIAPRSASVSSSPVKKSISSGLRRPVDESAFL</sequence>
<feature type="region of interest" description="Disordered" evidence="2">
    <location>
        <begin position="182"/>
        <end position="229"/>
    </location>
</feature>
<feature type="region of interest" description="Disordered" evidence="2">
    <location>
        <begin position="511"/>
        <end position="559"/>
    </location>
</feature>
<gene>
    <name evidence="4" type="ORF">NMOB1V02_LOCUS4781</name>
</gene>
<dbReference type="PANTHER" id="PTHR14907:SF2">
    <property type="entry name" value="SUPPRESSOR APC DOMAIN-CONTAINING PROTEIN 2"/>
    <property type="match status" value="1"/>
</dbReference>
<dbReference type="InterPro" id="IPR057953">
    <property type="entry name" value="SAPC2_N"/>
</dbReference>
<organism evidence="4">
    <name type="scientific">Notodromas monacha</name>
    <dbReference type="NCBI Taxonomy" id="399045"/>
    <lineage>
        <taxon>Eukaryota</taxon>
        <taxon>Metazoa</taxon>
        <taxon>Ecdysozoa</taxon>
        <taxon>Arthropoda</taxon>
        <taxon>Crustacea</taxon>
        <taxon>Oligostraca</taxon>
        <taxon>Ostracoda</taxon>
        <taxon>Podocopa</taxon>
        <taxon>Podocopida</taxon>
        <taxon>Cypridocopina</taxon>
        <taxon>Cypridoidea</taxon>
        <taxon>Cyprididae</taxon>
        <taxon>Notodromas</taxon>
    </lineage>
</organism>
<dbReference type="OrthoDB" id="10035013at2759"/>
<evidence type="ECO:0000256" key="1">
    <source>
        <dbReference type="SAM" id="Coils"/>
    </source>
</evidence>
<feature type="domain" description="Suppressor APC" evidence="3">
    <location>
        <begin position="34"/>
        <end position="112"/>
    </location>
</feature>
<dbReference type="Pfam" id="PF25825">
    <property type="entry name" value="SAPC2_N"/>
    <property type="match status" value="1"/>
</dbReference>
<dbReference type="InterPro" id="IPR011992">
    <property type="entry name" value="EF-hand-dom_pair"/>
</dbReference>
<evidence type="ECO:0000313" key="5">
    <source>
        <dbReference type="Proteomes" id="UP000678499"/>
    </source>
</evidence>
<dbReference type="Proteomes" id="UP000678499">
    <property type="component" value="Unassembled WGS sequence"/>
</dbReference>
<proteinExistence type="predicted"/>
<dbReference type="PANTHER" id="PTHR14907">
    <property type="entry name" value="FI14130P"/>
    <property type="match status" value="1"/>
</dbReference>
<dbReference type="InterPro" id="IPR026828">
    <property type="entry name" value="SAPC2_1/2"/>
</dbReference>
<accession>A0A7R9GDQ2</accession>
<dbReference type="AlphaFoldDB" id="A0A7R9GDQ2"/>
<dbReference type="EMBL" id="OA882815">
    <property type="protein sequence ID" value="CAD7277039.1"/>
    <property type="molecule type" value="Genomic_DNA"/>
</dbReference>
<dbReference type="Pfam" id="PF11414">
    <property type="entry name" value="Suppressor_APC"/>
    <property type="match status" value="1"/>
</dbReference>
<feature type="compositionally biased region" description="Polar residues" evidence="2">
    <location>
        <begin position="518"/>
        <end position="527"/>
    </location>
</feature>
<keyword evidence="1" id="KW-0175">Coiled coil</keyword>
<evidence type="ECO:0000313" key="4">
    <source>
        <dbReference type="EMBL" id="CAD7277039.1"/>
    </source>
</evidence>
<dbReference type="SUPFAM" id="SSF47473">
    <property type="entry name" value="EF-hand"/>
    <property type="match status" value="1"/>
</dbReference>